<keyword evidence="2" id="KW-1185">Reference proteome</keyword>
<dbReference type="Proteomes" id="UP001597024">
    <property type="component" value="Unassembled WGS sequence"/>
</dbReference>
<reference evidence="2" key="1">
    <citation type="journal article" date="2019" name="Int. J. Syst. Evol. Microbiol.">
        <title>The Global Catalogue of Microorganisms (GCM) 10K type strain sequencing project: providing services to taxonomists for standard genome sequencing and annotation.</title>
        <authorList>
            <consortium name="The Broad Institute Genomics Platform"/>
            <consortium name="The Broad Institute Genome Sequencing Center for Infectious Disease"/>
            <person name="Wu L."/>
            <person name="Ma J."/>
        </authorList>
    </citation>
    <scope>NUCLEOTIDE SEQUENCE [LARGE SCALE GENOMIC DNA]</scope>
    <source>
        <strain evidence="2">CCUG 62974</strain>
    </source>
</reference>
<evidence type="ECO:0000313" key="2">
    <source>
        <dbReference type="Proteomes" id="UP001597024"/>
    </source>
</evidence>
<gene>
    <name evidence="1" type="ORF">ACFQ08_21795</name>
</gene>
<comment type="caution">
    <text evidence="1">The sequence shown here is derived from an EMBL/GenBank/DDBJ whole genome shotgun (WGS) entry which is preliminary data.</text>
</comment>
<name>A0ABW3DTK2_9ACTN</name>
<accession>A0ABW3DTK2</accession>
<proteinExistence type="predicted"/>
<evidence type="ECO:0000313" key="1">
    <source>
        <dbReference type="EMBL" id="MFD0887186.1"/>
    </source>
</evidence>
<organism evidence="1 2">
    <name type="scientific">Streptosporangium algeriense</name>
    <dbReference type="NCBI Taxonomy" id="1682748"/>
    <lineage>
        <taxon>Bacteria</taxon>
        <taxon>Bacillati</taxon>
        <taxon>Actinomycetota</taxon>
        <taxon>Actinomycetes</taxon>
        <taxon>Streptosporangiales</taxon>
        <taxon>Streptosporangiaceae</taxon>
        <taxon>Streptosporangium</taxon>
    </lineage>
</organism>
<protein>
    <submittedName>
        <fullName evidence="1">Uncharacterized protein</fullName>
    </submittedName>
</protein>
<dbReference type="EMBL" id="JBHTHX010000841">
    <property type="protein sequence ID" value="MFD0887186.1"/>
    <property type="molecule type" value="Genomic_DNA"/>
</dbReference>
<sequence length="66" mass="7328">MIFHRCQYVPTAIQHVATALVVTGPGVTLVLQRCTQCSRHQVETLIGRWTAEQLQANALDGDREPV</sequence>